<evidence type="ECO:0000313" key="2">
    <source>
        <dbReference type="Proteomes" id="UP000254124"/>
    </source>
</evidence>
<accession>A0A379XIK1</accession>
<name>A0A379XIK1_SALER</name>
<sequence length="393" mass="43835">MINSTDSTDFTDFFKLESLKIVFSDNSNANNATIYGNGNNQVKVTVTAKVKKKKDNVESYYTIDELKNHISLIDYTSAEKIPSDSDNGWSASLCDKGYVNAIFPTDMTEDDGITEPELQDGPEYLLHMYLSSKTLSDGKDVAVNINIPDVGDFNTTKTGTDTKNGPHGDSGSVFNSPQMVHVKALRKIDYTNNENLNFSGFIQSSYDFENIVTDMELLKNWNHEAFNGDSSRFTAQISPADANFKFKKMVVTSNTNATAGFNIYGGACDGVYGVGEGVYDTNFIFVNKEKYGLNPNQNINTKDDYWGDTYSYHIGPKDGRHKREDPLPEGVISIRYWSHRINRGGLYQSGWSDANDKITIDVADDYGNESVISITWSKLRANFPHLEVNGIKI</sequence>
<dbReference type="AlphaFoldDB" id="A0A379XIK1"/>
<organism evidence="1 2">
    <name type="scientific">Salmonella enterica subsp. arizonae</name>
    <dbReference type="NCBI Taxonomy" id="59203"/>
    <lineage>
        <taxon>Bacteria</taxon>
        <taxon>Pseudomonadati</taxon>
        <taxon>Pseudomonadota</taxon>
        <taxon>Gammaproteobacteria</taxon>
        <taxon>Enterobacterales</taxon>
        <taxon>Enterobacteriaceae</taxon>
        <taxon>Salmonella</taxon>
    </lineage>
</organism>
<dbReference type="EMBL" id="UGWZ01000002">
    <property type="protein sequence ID" value="SUH95465.1"/>
    <property type="molecule type" value="Genomic_DNA"/>
</dbReference>
<evidence type="ECO:0000313" key="1">
    <source>
        <dbReference type="EMBL" id="SUH95465.1"/>
    </source>
</evidence>
<gene>
    <name evidence="1" type="ORF">NCTC7295_05686</name>
</gene>
<protein>
    <submittedName>
        <fullName evidence="1">Uncharacterized protein</fullName>
    </submittedName>
</protein>
<reference evidence="1 2" key="1">
    <citation type="submission" date="2018-06" db="EMBL/GenBank/DDBJ databases">
        <authorList>
            <consortium name="Pathogen Informatics"/>
            <person name="Doyle S."/>
        </authorList>
    </citation>
    <scope>NUCLEOTIDE SEQUENCE [LARGE SCALE GENOMIC DNA]</scope>
    <source>
        <strain evidence="1 2">NCTC7295</strain>
    </source>
</reference>
<dbReference type="Proteomes" id="UP000254124">
    <property type="component" value="Unassembled WGS sequence"/>
</dbReference>
<proteinExistence type="predicted"/>